<evidence type="ECO:0000313" key="1">
    <source>
        <dbReference type="EMBL" id="KAJ7300714.1"/>
    </source>
</evidence>
<protein>
    <submittedName>
        <fullName evidence="1">Uncharacterized protein</fullName>
    </submittedName>
</protein>
<dbReference type="Proteomes" id="UP001218218">
    <property type="component" value="Unassembled WGS sequence"/>
</dbReference>
<evidence type="ECO:0000313" key="2">
    <source>
        <dbReference type="Proteomes" id="UP001218218"/>
    </source>
</evidence>
<gene>
    <name evidence="1" type="ORF">DFH08DRAFT_725022</name>
</gene>
<organism evidence="1 2">
    <name type="scientific">Mycena albidolilacea</name>
    <dbReference type="NCBI Taxonomy" id="1033008"/>
    <lineage>
        <taxon>Eukaryota</taxon>
        <taxon>Fungi</taxon>
        <taxon>Dikarya</taxon>
        <taxon>Basidiomycota</taxon>
        <taxon>Agaricomycotina</taxon>
        <taxon>Agaricomycetes</taxon>
        <taxon>Agaricomycetidae</taxon>
        <taxon>Agaricales</taxon>
        <taxon>Marasmiineae</taxon>
        <taxon>Mycenaceae</taxon>
        <taxon>Mycena</taxon>
    </lineage>
</organism>
<name>A0AAD6YX79_9AGAR</name>
<accession>A0AAD6YX79</accession>
<keyword evidence="2" id="KW-1185">Reference proteome</keyword>
<dbReference type="AlphaFoldDB" id="A0AAD6YX79"/>
<comment type="caution">
    <text evidence="1">The sequence shown here is derived from an EMBL/GenBank/DDBJ whole genome shotgun (WGS) entry which is preliminary data.</text>
</comment>
<proteinExistence type="predicted"/>
<sequence>MRDLGGGSWDFCIEGLIALERVGGFATKSPVPVPQGNKDVRPEEVPSFMRYARKWDKPVPLKSVPGPVTVKGSFAEWWWEWWSRIQPASSVLPSGKFMSSRLVPVEDWSEVVQMTGKNGMLLYVGALLWWGDAVAAGEDESLVKEWKIAVVDVASVLAMALLVRCDLRALDTRLTC</sequence>
<dbReference type="EMBL" id="JARIHO010000154">
    <property type="protein sequence ID" value="KAJ7300714.1"/>
    <property type="molecule type" value="Genomic_DNA"/>
</dbReference>
<reference evidence="1" key="1">
    <citation type="submission" date="2023-03" db="EMBL/GenBank/DDBJ databases">
        <title>Massive genome expansion in bonnet fungi (Mycena s.s.) driven by repeated elements and novel gene families across ecological guilds.</title>
        <authorList>
            <consortium name="Lawrence Berkeley National Laboratory"/>
            <person name="Harder C.B."/>
            <person name="Miyauchi S."/>
            <person name="Viragh M."/>
            <person name="Kuo A."/>
            <person name="Thoen E."/>
            <person name="Andreopoulos B."/>
            <person name="Lu D."/>
            <person name="Skrede I."/>
            <person name="Drula E."/>
            <person name="Henrissat B."/>
            <person name="Morin E."/>
            <person name="Kohler A."/>
            <person name="Barry K."/>
            <person name="LaButti K."/>
            <person name="Morin E."/>
            <person name="Salamov A."/>
            <person name="Lipzen A."/>
            <person name="Mereny Z."/>
            <person name="Hegedus B."/>
            <person name="Baldrian P."/>
            <person name="Stursova M."/>
            <person name="Weitz H."/>
            <person name="Taylor A."/>
            <person name="Grigoriev I.V."/>
            <person name="Nagy L.G."/>
            <person name="Martin F."/>
            <person name="Kauserud H."/>
        </authorList>
    </citation>
    <scope>NUCLEOTIDE SEQUENCE</scope>
    <source>
        <strain evidence="1">CBHHK002</strain>
    </source>
</reference>